<evidence type="ECO:0000259" key="17">
    <source>
        <dbReference type="PROSITE" id="PS50002"/>
    </source>
</evidence>
<dbReference type="Gene3D" id="6.10.140.470">
    <property type="match status" value="1"/>
</dbReference>
<keyword evidence="8" id="KW-0254">Endocytosis</keyword>
<dbReference type="InterPro" id="IPR027267">
    <property type="entry name" value="AH/BAR_dom_sf"/>
</dbReference>
<evidence type="ECO:0000256" key="1">
    <source>
        <dbReference type="ARBA" id="ARBA00004236"/>
    </source>
</evidence>
<keyword evidence="10" id="KW-0446">Lipid-binding</keyword>
<evidence type="ECO:0000313" key="21">
    <source>
        <dbReference type="Proteomes" id="UP000593571"/>
    </source>
</evidence>
<protein>
    <submittedName>
        <fullName evidence="20">Formin binding protein 1</fullName>
    </submittedName>
</protein>
<proteinExistence type="inferred from homology"/>
<keyword evidence="12" id="KW-0206">Cytoskeleton</keyword>
<evidence type="ECO:0000256" key="11">
    <source>
        <dbReference type="ARBA" id="ARBA00023136"/>
    </source>
</evidence>
<evidence type="ECO:0000256" key="3">
    <source>
        <dbReference type="ARBA" id="ARBA00004544"/>
    </source>
</evidence>
<evidence type="ECO:0000259" key="19">
    <source>
        <dbReference type="PROSITE" id="PS51860"/>
    </source>
</evidence>
<dbReference type="GO" id="GO:0005856">
    <property type="term" value="C:cytoskeleton"/>
    <property type="evidence" value="ECO:0007669"/>
    <property type="project" value="UniProtKB-SubCell"/>
</dbReference>
<dbReference type="Gene3D" id="2.30.30.40">
    <property type="entry name" value="SH3 Domains"/>
    <property type="match status" value="1"/>
</dbReference>
<dbReference type="InterPro" id="IPR001060">
    <property type="entry name" value="FCH_dom"/>
</dbReference>
<sequence length="560" mass="64954">MSWGTELWDQFDNLEKHTQWGIDILEKYIKFVKERTEIELSYAKQLRNLSKKYQPKKNSKEEEEYRYTACKAFLSTLNETNDYAGQHEVISENMTSQITAELARYIQELKQERKSHFHEGRKAQQHIETCWKQLESSKRRFERDCKEADRAQQYFEKMDADINVTKADVEKARQQAQIRHQMAEDSKADYSSILQKFNHEQREYYHSHIPSIFQKIQEMEERRIVRIGESMKTYAEVDRQVIPIIGKCLDGIVKAAESIDQKNDSQLVIEAYKSGFEPPGDFEFEDYTQPMKRTVSDNSLSNSRGDGKAELKFGGKSKGKLWPFIKKNKLSLKLGATPEDFSNLPPEQRRKKLQQKVDELNKEIQKEMDQRDAITKMKDVYLKNPQMGDPASLDHKLTEVNQNIEKLRLEAQKFEAWLAEVEGRLPARGDQARRQSGMYDGQTAPAVNNCAQDRESPDGSYTEEQSQESEVKVLATDFDDEFDDEEPLPAIGTCKALYTFDGQNEGTISVTEGETLYVIEEDKGDGWTRIRRSEDEEGYVPTSYVEVYLDKNAKGAKTYI</sequence>
<dbReference type="InterPro" id="IPR057870">
    <property type="entry name" value="HR1_TOCA"/>
</dbReference>
<evidence type="ECO:0000256" key="15">
    <source>
        <dbReference type="SAM" id="Coils"/>
    </source>
</evidence>
<accession>A0A7J8IJT6</accession>
<evidence type="ECO:0000256" key="10">
    <source>
        <dbReference type="ARBA" id="ARBA00023121"/>
    </source>
</evidence>
<dbReference type="GO" id="GO:0008289">
    <property type="term" value="F:lipid binding"/>
    <property type="evidence" value="ECO:0007669"/>
    <property type="project" value="UniProtKB-KW"/>
</dbReference>
<dbReference type="FunFam" id="1.20.1270.60:FF:000002">
    <property type="entry name" value="Formin-binding protein 1-like isoform 1"/>
    <property type="match status" value="1"/>
</dbReference>
<feature type="domain" description="SH3" evidence="17">
    <location>
        <begin position="489"/>
        <end position="550"/>
    </location>
</feature>
<dbReference type="FunFam" id="2.30.30.40:FF:000017">
    <property type="entry name" value="Formin-binding protein 1-like isoform 1"/>
    <property type="match status" value="1"/>
</dbReference>
<dbReference type="SUPFAM" id="SSF50044">
    <property type="entry name" value="SH3-domain"/>
    <property type="match status" value="1"/>
</dbReference>
<dbReference type="GO" id="GO:0007165">
    <property type="term" value="P:signal transduction"/>
    <property type="evidence" value="ECO:0007669"/>
    <property type="project" value="InterPro"/>
</dbReference>
<dbReference type="InterPro" id="IPR011072">
    <property type="entry name" value="HR1_rho-bd"/>
</dbReference>
<keyword evidence="9 14" id="KW-0175">Coiled coil</keyword>
<comment type="similarity">
    <text evidence="4">Belongs to the FNBP1 family.</text>
</comment>
<evidence type="ECO:0000256" key="8">
    <source>
        <dbReference type="ARBA" id="ARBA00022583"/>
    </source>
</evidence>
<organism evidence="20 21">
    <name type="scientific">Rousettus aegyptiacus</name>
    <name type="common">Egyptian fruit bat</name>
    <name type="synonym">Pteropus aegyptiacus</name>
    <dbReference type="NCBI Taxonomy" id="9407"/>
    <lineage>
        <taxon>Eukaryota</taxon>
        <taxon>Metazoa</taxon>
        <taxon>Chordata</taxon>
        <taxon>Craniata</taxon>
        <taxon>Vertebrata</taxon>
        <taxon>Euteleostomi</taxon>
        <taxon>Mammalia</taxon>
        <taxon>Eutheria</taxon>
        <taxon>Laurasiatheria</taxon>
        <taxon>Chiroptera</taxon>
        <taxon>Yinpterochiroptera</taxon>
        <taxon>Pteropodoidea</taxon>
        <taxon>Pteropodidae</taxon>
        <taxon>Rousettinae</taxon>
        <taxon>Rousettus</taxon>
    </lineage>
</organism>
<evidence type="ECO:0000256" key="7">
    <source>
        <dbReference type="ARBA" id="ARBA00022490"/>
    </source>
</evidence>
<evidence type="ECO:0000256" key="13">
    <source>
        <dbReference type="PROSITE-ProRule" id="PRU00192"/>
    </source>
</evidence>
<evidence type="ECO:0000256" key="5">
    <source>
        <dbReference type="ARBA" id="ARBA00022443"/>
    </source>
</evidence>
<dbReference type="Pfam" id="PF00018">
    <property type="entry name" value="SH3_1"/>
    <property type="match status" value="1"/>
</dbReference>
<evidence type="ECO:0000313" key="20">
    <source>
        <dbReference type="EMBL" id="KAF6484490.1"/>
    </source>
</evidence>
<evidence type="ECO:0000256" key="12">
    <source>
        <dbReference type="ARBA" id="ARBA00023212"/>
    </source>
</evidence>
<dbReference type="SMART" id="SM00326">
    <property type="entry name" value="SH3"/>
    <property type="match status" value="1"/>
</dbReference>
<comment type="caution">
    <text evidence="20">The sequence shown here is derived from an EMBL/GenBank/DDBJ whole genome shotgun (WGS) entry which is preliminary data.</text>
</comment>
<name>A0A7J8IJT6_ROUAE</name>
<evidence type="ECO:0000256" key="6">
    <source>
        <dbReference type="ARBA" id="ARBA00022475"/>
    </source>
</evidence>
<comment type="subcellular location">
    <subcellularLocation>
        <location evidence="1">Cell membrane</location>
    </subcellularLocation>
    <subcellularLocation>
        <location evidence="3">Cytoplasm</location>
        <location evidence="3">Cell cortex</location>
    </subcellularLocation>
    <subcellularLocation>
        <location evidence="2">Cytoplasm</location>
        <location evidence="2">Cytoskeleton</location>
    </subcellularLocation>
</comment>
<evidence type="ECO:0000256" key="4">
    <source>
        <dbReference type="ARBA" id="ARBA00009426"/>
    </source>
</evidence>
<dbReference type="SUPFAM" id="SSF103657">
    <property type="entry name" value="BAR/IMD domain-like"/>
    <property type="match status" value="1"/>
</dbReference>
<dbReference type="Pfam" id="PF00611">
    <property type="entry name" value="FCH"/>
    <property type="match status" value="1"/>
</dbReference>
<dbReference type="GO" id="GO:0005886">
    <property type="term" value="C:plasma membrane"/>
    <property type="evidence" value="ECO:0007669"/>
    <property type="project" value="UniProtKB-SubCell"/>
</dbReference>
<dbReference type="PROSITE" id="PS51860">
    <property type="entry name" value="REM_1"/>
    <property type="match status" value="1"/>
</dbReference>
<dbReference type="GO" id="GO:0005938">
    <property type="term" value="C:cell cortex"/>
    <property type="evidence" value="ECO:0007669"/>
    <property type="project" value="UniProtKB-SubCell"/>
</dbReference>
<feature type="region of interest" description="Disordered" evidence="16">
    <location>
        <begin position="439"/>
        <end position="469"/>
    </location>
</feature>
<keyword evidence="21" id="KW-1185">Reference proteome</keyword>
<dbReference type="PANTHER" id="PTHR15735:SF13">
    <property type="entry name" value="FORMIN-BINDING PROTEIN 1"/>
    <property type="match status" value="1"/>
</dbReference>
<dbReference type="Proteomes" id="UP000593571">
    <property type="component" value="Unassembled WGS sequence"/>
</dbReference>
<dbReference type="AlphaFoldDB" id="A0A7J8IJT6"/>
<dbReference type="SMART" id="SM00055">
    <property type="entry name" value="FCH"/>
    <property type="match status" value="1"/>
</dbReference>
<dbReference type="EMBL" id="JACASE010000003">
    <property type="protein sequence ID" value="KAF6484490.1"/>
    <property type="molecule type" value="Genomic_DNA"/>
</dbReference>
<evidence type="ECO:0000259" key="18">
    <source>
        <dbReference type="PROSITE" id="PS51741"/>
    </source>
</evidence>
<keyword evidence="7" id="KW-0963">Cytoplasm</keyword>
<evidence type="ECO:0000256" key="14">
    <source>
        <dbReference type="PROSITE-ProRule" id="PRU01077"/>
    </source>
</evidence>
<feature type="coiled-coil region" evidence="15">
    <location>
        <begin position="350"/>
        <end position="377"/>
    </location>
</feature>
<keyword evidence="6" id="KW-1003">Cell membrane</keyword>
<feature type="domain" description="REM-1" evidence="19">
    <location>
        <begin position="343"/>
        <end position="420"/>
    </location>
</feature>
<dbReference type="InterPro" id="IPR001452">
    <property type="entry name" value="SH3_domain"/>
</dbReference>
<dbReference type="Pfam" id="PF25610">
    <property type="entry name" value="HR1_TOCA"/>
    <property type="match status" value="1"/>
</dbReference>
<reference evidence="20 21" key="1">
    <citation type="journal article" date="2020" name="Nature">
        <title>Six reference-quality genomes reveal evolution of bat adaptations.</title>
        <authorList>
            <person name="Jebb D."/>
            <person name="Huang Z."/>
            <person name="Pippel M."/>
            <person name="Hughes G.M."/>
            <person name="Lavrichenko K."/>
            <person name="Devanna P."/>
            <person name="Winkler S."/>
            <person name="Jermiin L.S."/>
            <person name="Skirmuntt E.C."/>
            <person name="Katzourakis A."/>
            <person name="Burkitt-Gray L."/>
            <person name="Ray D.A."/>
            <person name="Sullivan K.A.M."/>
            <person name="Roscito J.G."/>
            <person name="Kirilenko B.M."/>
            <person name="Davalos L.M."/>
            <person name="Corthals A.P."/>
            <person name="Power M.L."/>
            <person name="Jones G."/>
            <person name="Ransome R.D."/>
            <person name="Dechmann D.K.N."/>
            <person name="Locatelli A.G."/>
            <person name="Puechmaille S.J."/>
            <person name="Fedrigo O."/>
            <person name="Jarvis E.D."/>
            <person name="Hiller M."/>
            <person name="Vernes S.C."/>
            <person name="Myers E.W."/>
            <person name="Teeling E.C."/>
        </authorList>
    </citation>
    <scope>NUCLEOTIDE SEQUENCE [LARGE SCALE GENOMIC DNA]</scope>
    <source>
        <strain evidence="20">MRouAeg1</strain>
        <tissue evidence="20">Muscle</tissue>
    </source>
</reference>
<dbReference type="CDD" id="cd07676">
    <property type="entry name" value="F-BAR_FBP17"/>
    <property type="match status" value="1"/>
</dbReference>
<dbReference type="PROSITE" id="PS50002">
    <property type="entry name" value="SH3"/>
    <property type="match status" value="1"/>
</dbReference>
<gene>
    <name evidence="20" type="ORF">HJG63_005220</name>
</gene>
<dbReference type="PROSITE" id="PS51741">
    <property type="entry name" value="F_BAR"/>
    <property type="match status" value="1"/>
</dbReference>
<keyword evidence="11" id="KW-0472">Membrane</keyword>
<dbReference type="InterPro" id="IPR037449">
    <property type="entry name" value="FNBP1_F-BAR"/>
</dbReference>
<evidence type="ECO:0000256" key="2">
    <source>
        <dbReference type="ARBA" id="ARBA00004245"/>
    </source>
</evidence>
<dbReference type="InterPro" id="IPR031160">
    <property type="entry name" value="F_BAR_dom"/>
</dbReference>
<evidence type="ECO:0000256" key="16">
    <source>
        <dbReference type="SAM" id="MobiDB-lite"/>
    </source>
</evidence>
<keyword evidence="5 13" id="KW-0728">SH3 domain</keyword>
<dbReference type="Gene3D" id="1.20.1270.60">
    <property type="entry name" value="Arfaptin homology (AH) domain/BAR domain"/>
    <property type="match status" value="1"/>
</dbReference>
<dbReference type="InterPro" id="IPR036028">
    <property type="entry name" value="SH3-like_dom_sf"/>
</dbReference>
<dbReference type="CDD" id="cd11629">
    <property type="entry name" value="HR1_FBP17"/>
    <property type="match status" value="1"/>
</dbReference>
<dbReference type="GO" id="GO:0006897">
    <property type="term" value="P:endocytosis"/>
    <property type="evidence" value="ECO:0007669"/>
    <property type="project" value="UniProtKB-KW"/>
</dbReference>
<dbReference type="PANTHER" id="PTHR15735">
    <property type="entry name" value="FCH AND DOUBLE SH3 DOMAINS PROTEIN"/>
    <property type="match status" value="1"/>
</dbReference>
<evidence type="ECO:0000256" key="9">
    <source>
        <dbReference type="ARBA" id="ARBA00023054"/>
    </source>
</evidence>
<feature type="domain" description="F-BAR" evidence="18">
    <location>
        <begin position="1"/>
        <end position="264"/>
    </location>
</feature>